<reference evidence="2" key="1">
    <citation type="submission" date="2018-07" db="EMBL/GenBank/DDBJ databases">
        <authorList>
            <consortium name="GenomeTrakr network: Whole genome sequencing for foodborne pathogen traceback"/>
        </authorList>
    </citation>
    <scope>NUCLEOTIDE SEQUENCE</scope>
    <source>
        <strain evidence="2">CFSAN029882</strain>
    </source>
</reference>
<evidence type="ECO:0000259" key="1">
    <source>
        <dbReference type="Pfam" id="PF01695"/>
    </source>
</evidence>
<feature type="domain" description="IstB-like ATP-binding" evidence="1">
    <location>
        <begin position="17"/>
        <end position="67"/>
    </location>
</feature>
<reference evidence="2" key="2">
    <citation type="submission" date="2021-05" db="EMBL/GenBank/DDBJ databases">
        <title>Whole genome PacBio Sequel sequence of Salmonella enterica subsp. enterica.</title>
        <authorList>
            <person name="Hoffmann M."/>
            <person name="Balkey M."/>
            <person name="Luo Y."/>
        </authorList>
    </citation>
    <scope>NUCLEOTIDE SEQUENCE</scope>
    <source>
        <strain evidence="2">CFSAN029882</strain>
    </source>
</reference>
<dbReference type="Pfam" id="PF01695">
    <property type="entry name" value="IstB_IS21"/>
    <property type="match status" value="1"/>
</dbReference>
<dbReference type="AlphaFoldDB" id="A0A8E6QLU6"/>
<accession>A0A8E6QLU6</accession>
<gene>
    <name evidence="2" type="ORF">XR76_09635</name>
</gene>
<evidence type="ECO:0000313" key="2">
    <source>
        <dbReference type="EMBL" id="QVS01713.1"/>
    </source>
</evidence>
<proteinExistence type="predicted"/>
<name>A0A8E6QLU6_SALER</name>
<dbReference type="EMBL" id="CP074652">
    <property type="protein sequence ID" value="QVS01713.1"/>
    <property type="molecule type" value="Genomic_DNA"/>
</dbReference>
<protein>
    <submittedName>
        <fullName evidence="2">ATP-binding protein</fullName>
    </submittedName>
</protein>
<keyword evidence="2" id="KW-0547">Nucleotide-binding</keyword>
<organism evidence="2">
    <name type="scientific">Salmonella enterica</name>
    <name type="common">Salmonella choleraesuis</name>
    <dbReference type="NCBI Taxonomy" id="28901"/>
    <lineage>
        <taxon>Bacteria</taxon>
        <taxon>Pseudomonadati</taxon>
        <taxon>Pseudomonadota</taxon>
        <taxon>Gammaproteobacteria</taxon>
        <taxon>Enterobacterales</taxon>
        <taxon>Enterobacteriaceae</taxon>
        <taxon>Salmonella</taxon>
    </lineage>
</organism>
<dbReference type="GO" id="GO:0005524">
    <property type="term" value="F:ATP binding"/>
    <property type="evidence" value="ECO:0007669"/>
    <property type="project" value="UniProtKB-KW"/>
</dbReference>
<sequence>MFQEDADEIVWVSGDLKTLEQFDFKFTSGIPRPQIQEPAGLSFIGRQENIGLWGPSDVGKTHPAVALESY</sequence>
<keyword evidence="2" id="KW-0067">ATP-binding</keyword>
<dbReference type="InterPro" id="IPR002611">
    <property type="entry name" value="IstB_ATP-bd"/>
</dbReference>